<organism evidence="1 2">
    <name type="scientific">Paenibacillus septentrionalis</name>
    <dbReference type="NCBI Taxonomy" id="429342"/>
    <lineage>
        <taxon>Bacteria</taxon>
        <taxon>Bacillati</taxon>
        <taxon>Bacillota</taxon>
        <taxon>Bacilli</taxon>
        <taxon>Bacillales</taxon>
        <taxon>Paenibacillaceae</taxon>
        <taxon>Paenibacillus</taxon>
    </lineage>
</organism>
<dbReference type="SUPFAM" id="SSF56059">
    <property type="entry name" value="Glutathione synthetase ATP-binding domain-like"/>
    <property type="match status" value="1"/>
</dbReference>
<name>A0ABW1V4B1_9BACL</name>
<dbReference type="EMBL" id="JBHSTE010000004">
    <property type="protein sequence ID" value="MFC6333607.1"/>
    <property type="molecule type" value="Genomic_DNA"/>
</dbReference>
<dbReference type="RefSeq" id="WP_379235251.1">
    <property type="nucleotide sequence ID" value="NZ_JBHSTE010000004.1"/>
</dbReference>
<evidence type="ECO:0000313" key="1">
    <source>
        <dbReference type="EMBL" id="MFC6333607.1"/>
    </source>
</evidence>
<evidence type="ECO:0000313" key="2">
    <source>
        <dbReference type="Proteomes" id="UP001596233"/>
    </source>
</evidence>
<keyword evidence="2" id="KW-1185">Reference proteome</keyword>
<comment type="caution">
    <text evidence="1">The sequence shown here is derived from an EMBL/GenBank/DDBJ whole genome shotgun (WGS) entry which is preliminary data.</text>
</comment>
<dbReference type="Gene3D" id="3.30.470.20">
    <property type="entry name" value="ATP-grasp fold, B domain"/>
    <property type="match status" value="1"/>
</dbReference>
<dbReference type="InterPro" id="IPR026838">
    <property type="entry name" value="YheC/D"/>
</dbReference>
<dbReference type="Pfam" id="PF14398">
    <property type="entry name" value="ATPgrasp_YheCD"/>
    <property type="match status" value="1"/>
</dbReference>
<protein>
    <submittedName>
        <fullName evidence="1">YheC/YheD family protein</fullName>
    </submittedName>
</protein>
<dbReference type="Proteomes" id="UP001596233">
    <property type="component" value="Unassembled WGS sequence"/>
</dbReference>
<accession>A0ABW1V4B1</accession>
<reference evidence="2" key="1">
    <citation type="journal article" date="2019" name="Int. J. Syst. Evol. Microbiol.">
        <title>The Global Catalogue of Microorganisms (GCM) 10K type strain sequencing project: providing services to taxonomists for standard genome sequencing and annotation.</title>
        <authorList>
            <consortium name="The Broad Institute Genomics Platform"/>
            <consortium name="The Broad Institute Genome Sequencing Center for Infectious Disease"/>
            <person name="Wu L."/>
            <person name="Ma J."/>
        </authorList>
    </citation>
    <scope>NUCLEOTIDE SEQUENCE [LARGE SCALE GENOMIC DNA]</scope>
    <source>
        <strain evidence="2">PCU 280</strain>
    </source>
</reference>
<gene>
    <name evidence="1" type="ORF">ACFP56_13345</name>
</gene>
<sequence length="254" mass="29180">MRPILYKSKSYKSKWLKTQWLMEDDVVKSYLPKTLLFTRSNLSTMLSRFNTIYFKPTSGSGGASIVKITKHDKSYNAQLRKSKKTFPSQEKLYYWMKSFAGKRSFILQKGIALAKTKGKPFDIRVMVQKTKEQKWNTTAIFCKVGRAGKVATNYNQGGHLQFLSPTLSGAGYSQPQQSALKAELDKLGLQVARVFSRHSKGFKELGLDVAIDQNDRLWILEVNTRPQFYPLKDMADKALYMKILSYAKQYGRKR</sequence>
<proteinExistence type="predicted"/>